<organism evidence="1 2">
    <name type="scientific">Caerostris extrusa</name>
    <name type="common">Bark spider</name>
    <name type="synonym">Caerostris bankana</name>
    <dbReference type="NCBI Taxonomy" id="172846"/>
    <lineage>
        <taxon>Eukaryota</taxon>
        <taxon>Metazoa</taxon>
        <taxon>Ecdysozoa</taxon>
        <taxon>Arthropoda</taxon>
        <taxon>Chelicerata</taxon>
        <taxon>Arachnida</taxon>
        <taxon>Araneae</taxon>
        <taxon>Araneomorphae</taxon>
        <taxon>Entelegynae</taxon>
        <taxon>Araneoidea</taxon>
        <taxon>Araneidae</taxon>
        <taxon>Caerostris</taxon>
    </lineage>
</organism>
<dbReference type="Proteomes" id="UP001054945">
    <property type="component" value="Unassembled WGS sequence"/>
</dbReference>
<evidence type="ECO:0000313" key="1">
    <source>
        <dbReference type="EMBL" id="GIX69720.1"/>
    </source>
</evidence>
<evidence type="ECO:0008006" key="3">
    <source>
        <dbReference type="Google" id="ProtNLM"/>
    </source>
</evidence>
<gene>
    <name evidence="1" type="ORF">CEXT_414741</name>
</gene>
<comment type="caution">
    <text evidence="1">The sequence shown here is derived from an EMBL/GenBank/DDBJ whole genome shotgun (WGS) entry which is preliminary data.</text>
</comment>
<sequence>MAMFFFSFAKECWVKDKKNNSVQQIHYCEAFPAEQGIREGSSNACLLKGQSTQYHPYQCQMFCLSHQEVNDKAVCRKRHPFFSELT</sequence>
<dbReference type="AlphaFoldDB" id="A0AAV4MD06"/>
<dbReference type="EMBL" id="BPLR01002076">
    <property type="protein sequence ID" value="GIX69720.1"/>
    <property type="molecule type" value="Genomic_DNA"/>
</dbReference>
<evidence type="ECO:0000313" key="2">
    <source>
        <dbReference type="Proteomes" id="UP001054945"/>
    </source>
</evidence>
<protein>
    <recommendedName>
        <fullName evidence="3">Secreted protein</fullName>
    </recommendedName>
</protein>
<reference evidence="1 2" key="1">
    <citation type="submission" date="2021-06" db="EMBL/GenBank/DDBJ databases">
        <title>Caerostris extrusa draft genome.</title>
        <authorList>
            <person name="Kono N."/>
            <person name="Arakawa K."/>
        </authorList>
    </citation>
    <scope>NUCLEOTIDE SEQUENCE [LARGE SCALE GENOMIC DNA]</scope>
</reference>
<keyword evidence="2" id="KW-1185">Reference proteome</keyword>
<accession>A0AAV4MD06</accession>
<proteinExistence type="predicted"/>
<name>A0AAV4MD06_CAEEX</name>